<dbReference type="RefSeq" id="WP_198101269.1">
    <property type="nucleotide sequence ID" value="NZ_JAEDAL010000006.1"/>
</dbReference>
<keyword evidence="1" id="KW-0378">Hydrolase</keyword>
<dbReference type="PANTHER" id="PTHR11203:SF37">
    <property type="entry name" value="INTEGRATOR COMPLEX SUBUNIT 11"/>
    <property type="match status" value="1"/>
</dbReference>
<sequence>MQITFLGAAQEVTGSCFLVETESVRFLVDCGMHQGGREARWRNVAPWTFDPRALDFVLLTHAHIDHSGLLPRLCAHGFRGPIYATPATVDLLEVMLLDSAFIQETEWARAQRKRGQGRGHGQPPRAAPAELAYTVAQAQACLEQLRPVAYDTPLAVHTQVRVQFRDAGHILGSAILELELTERRRTRKLVFSGDLGQPGRPVVRDPTPIESADVLVVESTYGDRQHRPLQETVDELVQVIESTLRRRQGNVIIPAFALGRTQELLALLAELHEQGRLPALQVFVDSPMAGKVTALTLKHARQLDPGTRERLAGPQTAHAGLSVRFTQSVDESMALNQIKAGAVIVAASGMCDAGRIQHHLRHHLGRPECAVVLIGFQAEGTVGRRLVDGAKRVRILGDDVPVRASIHTIGGLSAHADRAALLTWLRQFKAPPRQTFVVHGEAATACGFADELKRTLGWAAQAPLAGQRFEL</sequence>
<dbReference type="Gene3D" id="3.60.15.10">
    <property type="entry name" value="Ribonuclease Z/Hydroxyacylglutathione hydrolase-like"/>
    <property type="match status" value="1"/>
</dbReference>
<gene>
    <name evidence="4" type="ORF">I7X43_12460</name>
</gene>
<keyword evidence="5" id="KW-1185">Reference proteome</keyword>
<evidence type="ECO:0000313" key="4">
    <source>
        <dbReference type="EMBL" id="MBH9553655.1"/>
    </source>
</evidence>
<dbReference type="CDD" id="cd16295">
    <property type="entry name" value="TTHA0252-CPSF-like_MBL-fold"/>
    <property type="match status" value="1"/>
</dbReference>
<protein>
    <submittedName>
        <fullName evidence="4">MBL fold metallo-hydrolase</fullName>
    </submittedName>
</protein>
<organism evidence="4 5">
    <name type="scientific">Inhella gelatinilytica</name>
    <dbReference type="NCBI Taxonomy" id="2795030"/>
    <lineage>
        <taxon>Bacteria</taxon>
        <taxon>Pseudomonadati</taxon>
        <taxon>Pseudomonadota</taxon>
        <taxon>Betaproteobacteria</taxon>
        <taxon>Burkholderiales</taxon>
        <taxon>Sphaerotilaceae</taxon>
        <taxon>Inhella</taxon>
    </lineage>
</organism>
<dbReference type="SMART" id="SM01027">
    <property type="entry name" value="Beta-Casp"/>
    <property type="match status" value="1"/>
</dbReference>
<dbReference type="PANTHER" id="PTHR11203">
    <property type="entry name" value="CLEAVAGE AND POLYADENYLATION SPECIFICITY FACTOR FAMILY MEMBER"/>
    <property type="match status" value="1"/>
</dbReference>
<dbReference type="GO" id="GO:0016787">
    <property type="term" value="F:hydrolase activity"/>
    <property type="evidence" value="ECO:0007669"/>
    <property type="project" value="UniProtKB-KW"/>
</dbReference>
<dbReference type="SUPFAM" id="SSF56281">
    <property type="entry name" value="Metallo-hydrolase/oxidoreductase"/>
    <property type="match status" value="1"/>
</dbReference>
<dbReference type="AlphaFoldDB" id="A0A931NEW9"/>
<name>A0A931NEW9_9BURK</name>
<evidence type="ECO:0000256" key="1">
    <source>
        <dbReference type="ARBA" id="ARBA00022801"/>
    </source>
</evidence>
<dbReference type="EMBL" id="JAEDAL010000006">
    <property type="protein sequence ID" value="MBH9553655.1"/>
    <property type="molecule type" value="Genomic_DNA"/>
</dbReference>
<dbReference type="SMART" id="SM00849">
    <property type="entry name" value="Lactamase_B"/>
    <property type="match status" value="1"/>
</dbReference>
<accession>A0A931NEW9</accession>
<proteinExistence type="predicted"/>
<dbReference type="Pfam" id="PF07521">
    <property type="entry name" value="RMMBL"/>
    <property type="match status" value="1"/>
</dbReference>
<evidence type="ECO:0000259" key="2">
    <source>
        <dbReference type="SMART" id="SM00849"/>
    </source>
</evidence>
<dbReference type="InterPro" id="IPR011108">
    <property type="entry name" value="RMMBL"/>
</dbReference>
<feature type="domain" description="Metallo-beta-lactamase" evidence="2">
    <location>
        <begin position="13"/>
        <end position="256"/>
    </location>
</feature>
<dbReference type="Gene3D" id="3.40.50.10890">
    <property type="match status" value="1"/>
</dbReference>
<dbReference type="GO" id="GO:0004521">
    <property type="term" value="F:RNA endonuclease activity"/>
    <property type="evidence" value="ECO:0007669"/>
    <property type="project" value="TreeGrafter"/>
</dbReference>
<dbReference type="InterPro" id="IPR050698">
    <property type="entry name" value="MBL"/>
</dbReference>
<comment type="caution">
    <text evidence="4">The sequence shown here is derived from an EMBL/GenBank/DDBJ whole genome shotgun (WGS) entry which is preliminary data.</text>
</comment>
<dbReference type="Proteomes" id="UP000620139">
    <property type="component" value="Unassembled WGS sequence"/>
</dbReference>
<dbReference type="Pfam" id="PF10996">
    <property type="entry name" value="Beta-Casp"/>
    <property type="match status" value="1"/>
</dbReference>
<feature type="domain" description="Beta-Casp" evidence="3">
    <location>
        <begin position="261"/>
        <end position="386"/>
    </location>
</feature>
<evidence type="ECO:0000313" key="5">
    <source>
        <dbReference type="Proteomes" id="UP000620139"/>
    </source>
</evidence>
<dbReference type="InterPro" id="IPR022712">
    <property type="entry name" value="Beta_Casp"/>
</dbReference>
<reference evidence="4" key="1">
    <citation type="submission" date="2020-12" db="EMBL/GenBank/DDBJ databases">
        <title>The genome sequence of Inhella sp. 4Y17.</title>
        <authorList>
            <person name="Liu Y."/>
        </authorList>
    </citation>
    <scope>NUCLEOTIDE SEQUENCE</scope>
    <source>
        <strain evidence="4">4Y10</strain>
    </source>
</reference>
<dbReference type="InterPro" id="IPR001279">
    <property type="entry name" value="Metallo-B-lactamas"/>
</dbReference>
<dbReference type="InterPro" id="IPR036866">
    <property type="entry name" value="RibonucZ/Hydroxyglut_hydro"/>
</dbReference>
<evidence type="ECO:0000259" key="3">
    <source>
        <dbReference type="SMART" id="SM01027"/>
    </source>
</evidence>
<dbReference type="Pfam" id="PF00753">
    <property type="entry name" value="Lactamase_B"/>
    <property type="match status" value="1"/>
</dbReference>